<reference evidence="3" key="1">
    <citation type="submission" date="2023-03" db="EMBL/GenBank/DDBJ databases">
        <title>Chromosome-scale reference genome and RAD-based genetic map of yellow starthistle (Centaurea solstitialis) reveal putative structural variation and QTLs associated with invader traits.</title>
        <authorList>
            <person name="Reatini B."/>
            <person name="Cang F.A."/>
            <person name="Jiang Q."/>
            <person name="Mckibben M.T.W."/>
            <person name="Barker M.S."/>
            <person name="Rieseberg L.H."/>
            <person name="Dlugosch K.M."/>
        </authorList>
    </citation>
    <scope>NUCLEOTIDE SEQUENCE</scope>
    <source>
        <strain evidence="3">CAN-66</strain>
        <tissue evidence="3">Leaf</tissue>
    </source>
</reference>
<keyword evidence="2" id="KW-1133">Transmembrane helix</keyword>
<evidence type="ECO:0000313" key="4">
    <source>
        <dbReference type="Proteomes" id="UP001172457"/>
    </source>
</evidence>
<keyword evidence="4" id="KW-1185">Reference proteome</keyword>
<feature type="region of interest" description="Disordered" evidence="1">
    <location>
        <begin position="317"/>
        <end position="396"/>
    </location>
</feature>
<feature type="compositionally biased region" description="Basic and acidic residues" evidence="1">
    <location>
        <begin position="366"/>
        <end position="391"/>
    </location>
</feature>
<evidence type="ECO:0000256" key="1">
    <source>
        <dbReference type="SAM" id="MobiDB-lite"/>
    </source>
</evidence>
<accession>A0AA38SZ17</accession>
<keyword evidence="2" id="KW-0472">Membrane</keyword>
<organism evidence="3 4">
    <name type="scientific">Centaurea solstitialis</name>
    <name type="common">yellow star-thistle</name>
    <dbReference type="NCBI Taxonomy" id="347529"/>
    <lineage>
        <taxon>Eukaryota</taxon>
        <taxon>Viridiplantae</taxon>
        <taxon>Streptophyta</taxon>
        <taxon>Embryophyta</taxon>
        <taxon>Tracheophyta</taxon>
        <taxon>Spermatophyta</taxon>
        <taxon>Magnoliopsida</taxon>
        <taxon>eudicotyledons</taxon>
        <taxon>Gunneridae</taxon>
        <taxon>Pentapetalae</taxon>
        <taxon>asterids</taxon>
        <taxon>campanulids</taxon>
        <taxon>Asterales</taxon>
        <taxon>Asteraceae</taxon>
        <taxon>Carduoideae</taxon>
        <taxon>Cardueae</taxon>
        <taxon>Centaureinae</taxon>
        <taxon>Centaurea</taxon>
    </lineage>
</organism>
<evidence type="ECO:0000313" key="3">
    <source>
        <dbReference type="EMBL" id="KAJ9545050.1"/>
    </source>
</evidence>
<dbReference type="Proteomes" id="UP001172457">
    <property type="component" value="Chromosome 6"/>
</dbReference>
<feature type="region of interest" description="Disordered" evidence="1">
    <location>
        <begin position="261"/>
        <end position="303"/>
    </location>
</feature>
<sequence length="967" mass="108606">MCILCVIQKWSRRVATMLPWLVIPLIALWLLSQFLPPAFRFEITSPRLACVFVLLITLFWYEILMPQLSAWRVRRNARLRERKRSEAIEMQKLRKTATRRCRNCLTPYRDQNPGGGRFMCSYCGHISKRPVLDLPIPPGLGGLSNSGILKDLVGKGGKMLNGKVWSDNGWICGQDWLENSGNWVGGSFSGKPGFRGKNGAGFSSGSDDHCFAEKSYSRLVVFLCKGLAAIFLGLMWLWRKVFRVSSADEDASGDAEIRGLAKKGDNGVNCNESRGEKARRKAEEKRQARLEKEQLEEEERKQREEVARLVEERRKLRDEKTEAEKDRGKVSPREKNNKREAERKRQERRKEKDRGSSKSNSDVDELEKRAVKEIERSRKCENDRREHHRVNGTDTTHSKVVATHNNNIGSVGTRYLDRMKGSFLSSSRAFTGGGFFGKGTIANTSSAREHKATATLDHVQNTANRRDLSQSEHAPGKSNASTDDKNINRPVQVESQPPIAPKKSWQQLFTRTSTVPSSSSIPNVISRPIGKSQKEVQSPMSSGYPTTQGFNNPITFGLPYTLPNFAYGDSNTGLQLSSDSVFPRVGEAPDKFLPEESDIFEDPCYVPDPVSLIGPVSESLDNFQLDLGFVPDIGFQKPHLKKQMPDTSEVSRPSPIESPLSRLRILDERHANSSFFPSTPRAQDKHNLSMEDQGNANEKGWQMWDSSPLYQDSLGLAGDPSSWLLPPDLNGLNKEGVMQLQPQKTMASLFKKDDQVPSNTKSPQELCQNGRTYSRYVHVTDDDPWLSRTSYGSMSGRDNHLSLNLQEHTTRNELVYGSPNGSATNNPFQPSQGNFWAKKERAVPVSSIEGKGSAALTTRPVGGLYSTPDVQFNYIRSHSNTKWHASRTGIFDFVCPRVGEAPDKFLPESNIFEDPCYVPDPVSLIGPVSESLDNFQLDLGFEINLSAEIRRFDGRDFKEEQRSIVIH</sequence>
<dbReference type="InterPro" id="IPR051195">
    <property type="entry name" value="Fungal_stress_NST1"/>
</dbReference>
<feature type="region of interest" description="Disordered" evidence="1">
    <location>
        <begin position="457"/>
        <end position="501"/>
    </location>
</feature>
<dbReference type="AlphaFoldDB" id="A0AA38SZ17"/>
<proteinExistence type="predicted"/>
<evidence type="ECO:0000256" key="2">
    <source>
        <dbReference type="SAM" id="Phobius"/>
    </source>
</evidence>
<feature type="transmembrane region" description="Helical" evidence="2">
    <location>
        <begin position="219"/>
        <end position="238"/>
    </location>
</feature>
<dbReference type="EMBL" id="JARYMX010000006">
    <property type="protein sequence ID" value="KAJ9545050.1"/>
    <property type="molecule type" value="Genomic_DNA"/>
</dbReference>
<comment type="caution">
    <text evidence="3">The sequence shown here is derived from an EMBL/GenBank/DDBJ whole genome shotgun (WGS) entry which is preliminary data.</text>
</comment>
<feature type="transmembrane region" description="Helical" evidence="2">
    <location>
        <begin position="45"/>
        <end position="64"/>
    </location>
</feature>
<dbReference type="PANTHER" id="PTHR31780">
    <property type="entry name" value="STRESS RESPONSE PROTEIN NST1-RELATED"/>
    <property type="match status" value="1"/>
</dbReference>
<dbReference type="PANTHER" id="PTHR31780:SF15">
    <property type="entry name" value="STRESS RESPONSE NST1-LIKE PROTEIN"/>
    <property type="match status" value="1"/>
</dbReference>
<gene>
    <name evidence="3" type="ORF">OSB04_024757</name>
</gene>
<feature type="transmembrane region" description="Helical" evidence="2">
    <location>
        <begin position="18"/>
        <end position="39"/>
    </location>
</feature>
<feature type="compositionally biased region" description="Basic and acidic residues" evidence="1">
    <location>
        <begin position="317"/>
        <end position="356"/>
    </location>
</feature>
<keyword evidence="2" id="KW-0812">Transmembrane</keyword>
<feature type="compositionally biased region" description="Basic and acidic residues" evidence="1">
    <location>
        <begin position="273"/>
        <end position="303"/>
    </location>
</feature>
<name>A0AA38SZ17_9ASTR</name>
<protein>
    <submittedName>
        <fullName evidence="3">Uncharacterized protein</fullName>
    </submittedName>
</protein>